<dbReference type="EMBL" id="CM040996">
    <property type="protein sequence ID" value="MCJ8745580.1"/>
    <property type="molecule type" value="Genomic_DNA"/>
</dbReference>
<reference evidence="1" key="1">
    <citation type="submission" date="2020-02" db="EMBL/GenBank/DDBJ databases">
        <title>Genome sequencing of the panga catfish, Pangasius djambal.</title>
        <authorList>
            <person name="Wen M."/>
            <person name="Zahm M."/>
            <person name="Roques C."/>
            <person name="Cabau C."/>
            <person name="Klopp C."/>
            <person name="Donnadieu C."/>
            <person name="Jouanno E."/>
            <person name="Avarre J.-C."/>
            <person name="Campet M."/>
            <person name="Ha T."/>
            <person name="Dugue R."/>
            <person name="Lampietro C."/>
            <person name="Louis A."/>
            <person name="Herpin A."/>
            <person name="Echchiki A."/>
            <person name="Berthelot C."/>
            <person name="Parey E."/>
            <person name="Roest-Crollius H."/>
            <person name="Braasch I."/>
            <person name="Postlethwait J.H."/>
            <person name="Bobe J."/>
            <person name="Montfort J."/>
            <person name="Bouchez O."/>
            <person name="Begum T."/>
            <person name="Schartl M."/>
            <person name="Gustiano R."/>
            <person name="Guiguen Y."/>
        </authorList>
    </citation>
    <scope>NUCLEOTIDE SEQUENCE</scope>
    <source>
        <strain evidence="1">Pdj_M5554</strain>
    </source>
</reference>
<proteinExistence type="predicted"/>
<sequence>MGGQARAKKKGKPKRKENRRGLENTAVSPQDRMKARMQERAKKKTAEKYTIDQLLEKTEECMDNFDFPMAKMFCQRALDIEPTNLTVLDMLGNICAELGDMDKAKQISFSSRRKLSKHTLSRWTEMLSDANCVEECVVQWYPE</sequence>
<dbReference type="Proteomes" id="UP000830395">
    <property type="component" value="Chromosome 22"/>
</dbReference>
<evidence type="ECO:0000313" key="2">
    <source>
        <dbReference type="Proteomes" id="UP000830395"/>
    </source>
</evidence>
<organism evidence="1 2">
    <name type="scientific">Pangasius djambal</name>
    <dbReference type="NCBI Taxonomy" id="1691987"/>
    <lineage>
        <taxon>Eukaryota</taxon>
        <taxon>Metazoa</taxon>
        <taxon>Chordata</taxon>
        <taxon>Craniata</taxon>
        <taxon>Vertebrata</taxon>
        <taxon>Euteleostomi</taxon>
        <taxon>Actinopterygii</taxon>
        <taxon>Neopterygii</taxon>
        <taxon>Teleostei</taxon>
        <taxon>Ostariophysi</taxon>
        <taxon>Siluriformes</taxon>
        <taxon>Pangasiidae</taxon>
        <taxon>Pangasius</taxon>
    </lineage>
</organism>
<comment type="caution">
    <text evidence="1">The sequence shown here is derived from an EMBL/GenBank/DDBJ whole genome shotgun (WGS) entry which is preliminary data.</text>
</comment>
<name>A0ACC5ZD60_9TELE</name>
<protein>
    <submittedName>
        <fullName evidence="1">Uncharacterized protein</fullName>
    </submittedName>
</protein>
<keyword evidence="2" id="KW-1185">Reference proteome</keyword>
<accession>A0ACC5ZD60</accession>
<evidence type="ECO:0000313" key="1">
    <source>
        <dbReference type="EMBL" id="MCJ8745580.1"/>
    </source>
</evidence>
<gene>
    <name evidence="1" type="ORF">PDJAM_G00131700</name>
</gene>